<protein>
    <submittedName>
        <fullName evidence="1">Uncharacterized protein</fullName>
    </submittedName>
</protein>
<organism evidence="1 2">
    <name type="scientific">Rotaria sordida</name>
    <dbReference type="NCBI Taxonomy" id="392033"/>
    <lineage>
        <taxon>Eukaryota</taxon>
        <taxon>Metazoa</taxon>
        <taxon>Spiralia</taxon>
        <taxon>Gnathifera</taxon>
        <taxon>Rotifera</taxon>
        <taxon>Eurotatoria</taxon>
        <taxon>Bdelloidea</taxon>
        <taxon>Philodinida</taxon>
        <taxon>Philodinidae</taxon>
        <taxon>Rotaria</taxon>
    </lineage>
</organism>
<dbReference type="InterPro" id="IPR038765">
    <property type="entry name" value="Papain-like_cys_pep_sf"/>
</dbReference>
<accession>A0A815VW04</accession>
<dbReference type="EMBL" id="CAJNOT010013190">
    <property type="protein sequence ID" value="CAF1540201.1"/>
    <property type="molecule type" value="Genomic_DNA"/>
</dbReference>
<gene>
    <name evidence="1" type="ORF">ZHD862_LOCUS39047</name>
</gene>
<dbReference type="Proteomes" id="UP000663864">
    <property type="component" value="Unassembled WGS sequence"/>
</dbReference>
<proteinExistence type="predicted"/>
<dbReference type="AlphaFoldDB" id="A0A815VW04"/>
<sequence length="68" mass="7754">LNEWNFSLPIGSRPHESFISLKNAGATYHMNSVLQQLFMIQLLRTILLSVKIPSDYADDDDLCRDTSL</sequence>
<dbReference type="Gene3D" id="3.90.70.10">
    <property type="entry name" value="Cysteine proteinases"/>
    <property type="match status" value="1"/>
</dbReference>
<comment type="caution">
    <text evidence="1">The sequence shown here is derived from an EMBL/GenBank/DDBJ whole genome shotgun (WGS) entry which is preliminary data.</text>
</comment>
<dbReference type="SUPFAM" id="SSF54001">
    <property type="entry name" value="Cysteine proteinases"/>
    <property type="match status" value="1"/>
</dbReference>
<name>A0A815VW04_9BILA</name>
<feature type="non-terminal residue" evidence="1">
    <location>
        <position position="1"/>
    </location>
</feature>
<reference evidence="1" key="1">
    <citation type="submission" date="2021-02" db="EMBL/GenBank/DDBJ databases">
        <authorList>
            <person name="Nowell W R."/>
        </authorList>
    </citation>
    <scope>NUCLEOTIDE SEQUENCE</scope>
</reference>
<evidence type="ECO:0000313" key="1">
    <source>
        <dbReference type="EMBL" id="CAF1540201.1"/>
    </source>
</evidence>
<evidence type="ECO:0000313" key="2">
    <source>
        <dbReference type="Proteomes" id="UP000663864"/>
    </source>
</evidence>